<keyword evidence="2" id="KW-0472">Membrane</keyword>
<keyword evidence="3" id="KW-0998">Cell outer membrane</keyword>
<feature type="signal peptide" evidence="4">
    <location>
        <begin position="1"/>
        <end position="24"/>
    </location>
</feature>
<dbReference type="SUPFAM" id="SSF56935">
    <property type="entry name" value="Porins"/>
    <property type="match status" value="1"/>
</dbReference>
<dbReference type="InterPro" id="IPR036942">
    <property type="entry name" value="Beta-barrel_TonB_sf"/>
</dbReference>
<protein>
    <submittedName>
        <fullName evidence="6">TonB-dependent receptor</fullName>
    </submittedName>
</protein>
<dbReference type="EMBL" id="JAHYXK010000002">
    <property type="protein sequence ID" value="MBW7465919.1"/>
    <property type="molecule type" value="Genomic_DNA"/>
</dbReference>
<proteinExistence type="predicted"/>
<feature type="chain" id="PRO_5046544722" evidence="4">
    <location>
        <begin position="25"/>
        <end position="789"/>
    </location>
</feature>
<keyword evidence="6" id="KW-0675">Receptor</keyword>
<evidence type="ECO:0000259" key="5">
    <source>
        <dbReference type="Pfam" id="PF07715"/>
    </source>
</evidence>
<sequence length="789" mass="88279">MKINYYQKHLLGLVLLLLCYTTNAQDLSQTIRGRIVDKESQEPLIGATVAIITTNPPIGASTDVSGNFRLDKVPVGRHTLRVSYVGYEEQVMPELLLGSGKELVLTIGLSESFKTLKEVVISAEEQSKGNPLNEMAMISSRSIAVEETKRYAASINDPARAAQNFAGVGTSDDQSNEIVVRGNSPRGVLWRIEGIEVPNPSHFAEEGAAGGAISILSVNMLENSDFYTGAFPAEYGNALSGIFDIRLRNGNNEKREYAFQAGLLGVDFAAEGPLKQGSKASYLANYRYSTLAMLNKIGIKITGDASPVFQDFSYKLHLPTEKAGIFSFWGIGGLSEQVMEASRNVEEWENHWDRFDQSFKGNMGAAGVSHMLFLDKEDYLSTSFAVSGSSNKIAVDSLSTDLSSSPFYHQRFQYNTARLSSMYNRKINNHHTFRAGLILSRLGYDAFAEGPDENDEQERLIEQQGNTYLAQSYAQWKYRLSEQLTLNTGLHALYLGLNGNTSLEPRLGLKWQVNAARSFSAGFGLHSRHEAMSTYFAQQRLQDDSFTQPNKGLGFTRAAHYVLGYDQMLREDLRLKVETYYQHLYNIPVGAGLGSTLSTLNHEDGFVTDSLVNTGTGRNYGLEMTLEKFFTNNYYFLLTTSLYDSRYTAADGIERDTRFNGNYIVNFLAGKEFKVGQNKQNLIGTSFKLVSAGGNRYTPIDLEKSRETGNEQLQGDRRNTIQATDYFRSDIRVSYRKNKPKASYIISLDIQNITNRLNVRGIHYDRTKEEIVTIYQNGLIPVLNYRIEF</sequence>
<keyword evidence="7" id="KW-1185">Reference proteome</keyword>
<accession>A0ABS7CQ16</accession>
<keyword evidence="4" id="KW-0732">Signal</keyword>
<dbReference type="SUPFAM" id="SSF49464">
    <property type="entry name" value="Carboxypeptidase regulatory domain-like"/>
    <property type="match status" value="1"/>
</dbReference>
<dbReference type="InterPro" id="IPR012910">
    <property type="entry name" value="Plug_dom"/>
</dbReference>
<dbReference type="Pfam" id="PF13715">
    <property type="entry name" value="CarbopepD_reg_2"/>
    <property type="match status" value="1"/>
</dbReference>
<comment type="caution">
    <text evidence="6">The sequence shown here is derived from an EMBL/GenBank/DDBJ whole genome shotgun (WGS) entry which is preliminary data.</text>
</comment>
<evidence type="ECO:0000313" key="7">
    <source>
        <dbReference type="Proteomes" id="UP000813018"/>
    </source>
</evidence>
<name>A0ABS7CQ16_9BACT</name>
<organism evidence="6 7">
    <name type="scientific">Pontibacter aydingkolensis</name>
    <dbReference type="NCBI Taxonomy" id="1911536"/>
    <lineage>
        <taxon>Bacteria</taxon>
        <taxon>Pseudomonadati</taxon>
        <taxon>Bacteroidota</taxon>
        <taxon>Cytophagia</taxon>
        <taxon>Cytophagales</taxon>
        <taxon>Hymenobacteraceae</taxon>
        <taxon>Pontibacter</taxon>
    </lineage>
</organism>
<dbReference type="Pfam" id="PF07715">
    <property type="entry name" value="Plug"/>
    <property type="match status" value="1"/>
</dbReference>
<dbReference type="RefSeq" id="WP_219875814.1">
    <property type="nucleotide sequence ID" value="NZ_JAHYXK010000002.1"/>
</dbReference>
<evidence type="ECO:0000256" key="2">
    <source>
        <dbReference type="ARBA" id="ARBA00023136"/>
    </source>
</evidence>
<dbReference type="InterPro" id="IPR008969">
    <property type="entry name" value="CarboxyPept-like_regulatory"/>
</dbReference>
<reference evidence="6 7" key="1">
    <citation type="journal article" date="2016" name="Int. J. Syst. Evol. Microbiol.">
        <title>Pontibacter aydingkolensis sp. nov., isolated from soil of a salt lake.</title>
        <authorList>
            <person name="Osman G."/>
            <person name="Zhang T."/>
            <person name="Lou K."/>
            <person name="Gao Y."/>
            <person name="Chang W."/>
            <person name="Lin Q."/>
            <person name="Yang H.M."/>
            <person name="Huo X.D."/>
            <person name="Wang N."/>
        </authorList>
    </citation>
    <scope>NUCLEOTIDE SEQUENCE [LARGE SCALE GENOMIC DNA]</scope>
    <source>
        <strain evidence="6 7">KACC 19255</strain>
    </source>
</reference>
<dbReference type="Gene3D" id="2.170.130.10">
    <property type="entry name" value="TonB-dependent receptor, plug domain"/>
    <property type="match status" value="1"/>
</dbReference>
<evidence type="ECO:0000256" key="3">
    <source>
        <dbReference type="ARBA" id="ARBA00023237"/>
    </source>
</evidence>
<feature type="domain" description="TonB-dependent receptor plug" evidence="5">
    <location>
        <begin position="154"/>
        <end position="241"/>
    </location>
</feature>
<dbReference type="Gene3D" id="2.40.170.20">
    <property type="entry name" value="TonB-dependent receptor, beta-barrel domain"/>
    <property type="match status" value="1"/>
</dbReference>
<evidence type="ECO:0000256" key="4">
    <source>
        <dbReference type="SAM" id="SignalP"/>
    </source>
</evidence>
<evidence type="ECO:0000313" key="6">
    <source>
        <dbReference type="EMBL" id="MBW7465919.1"/>
    </source>
</evidence>
<gene>
    <name evidence="6" type="ORF">K0O23_02485</name>
</gene>
<dbReference type="Gene3D" id="2.60.40.1120">
    <property type="entry name" value="Carboxypeptidase-like, regulatory domain"/>
    <property type="match status" value="1"/>
</dbReference>
<dbReference type="InterPro" id="IPR037066">
    <property type="entry name" value="Plug_dom_sf"/>
</dbReference>
<evidence type="ECO:0000256" key="1">
    <source>
        <dbReference type="ARBA" id="ARBA00004442"/>
    </source>
</evidence>
<comment type="subcellular location">
    <subcellularLocation>
        <location evidence="1">Cell outer membrane</location>
    </subcellularLocation>
</comment>
<dbReference type="Proteomes" id="UP000813018">
    <property type="component" value="Unassembled WGS sequence"/>
</dbReference>